<dbReference type="GO" id="GO:0006635">
    <property type="term" value="P:fatty acid beta-oxidation"/>
    <property type="evidence" value="ECO:0007669"/>
    <property type="project" value="TreeGrafter"/>
</dbReference>
<dbReference type="Gene3D" id="3.90.226.10">
    <property type="entry name" value="2-enoyl-CoA Hydratase, Chain A, domain 1"/>
    <property type="match status" value="1"/>
</dbReference>
<evidence type="ECO:0000256" key="2">
    <source>
        <dbReference type="ARBA" id="ARBA00023098"/>
    </source>
</evidence>
<dbReference type="NCBIfam" id="NF042432">
    <property type="entry name" value="DHPACoAdixog_DpgC"/>
    <property type="match status" value="1"/>
</dbReference>
<dbReference type="SUPFAM" id="SSF52096">
    <property type="entry name" value="ClpP/crotonase"/>
    <property type="match status" value="1"/>
</dbReference>
<sequence length="435" mass="47528">MTTTLPAPGAAVTVWPSLTEAARRADDLVATLPPPGSRSPEQRAAAATAKDAARALRARFLDAHADAVYDHLTDGRTRSLRIAELVEAAATAHPELLPSAERIAAERRLPQADKEGHEIDQGIFLRAVLRSPRAGPHLLDAMLRPTPRALRLLPEFRRTGVLQLEAVRLERRDGVARLTMCRDDCLNAEDNQQVDDMETAVDLALLDPDVTTGLLRGGEMTHPRYRGKRVFSAGINLKNLSSGDISLVDFLLRRELGYLHKIVRGVLADGSAPWHSPHVEKPWVAAVDGFAIGGGCQLLLVFDHVIAASDSYFSLPAAKEGIVPGAANFRLGRFTGPRLSRQIVLEGRRLWATEPDARLVADEVVEPHDMDAAIERSLARLGGEAVLANRRMLNLADEPPDAFRAYMAEFALQQALRLYGEDVIHKVGRFAGRSV</sequence>
<dbReference type="EMBL" id="KT809366">
    <property type="protein sequence ID" value="ALK27907.1"/>
    <property type="molecule type" value="Genomic_DNA"/>
</dbReference>
<evidence type="ECO:0000256" key="3">
    <source>
        <dbReference type="ARBA" id="ARBA00023239"/>
    </source>
</evidence>
<comment type="similarity">
    <text evidence="1">Belongs to the enoyl-CoA hydratase/isomerase family.</text>
</comment>
<reference evidence="4" key="1">
    <citation type="journal article" date="2015" name="ChemBioChem">
        <title>Biosynthesis of the Peptide Antibiotic Feglymycin by a Linear Nonribosomal Peptide Synthetase Mechanism.</title>
        <authorList>
            <person name="Gonsior M."/>
            <person name="Muehlenweg A."/>
            <person name="Tietzmann M."/>
            <person name="Rausch S."/>
            <person name="Poch A."/>
            <person name="Suessmuth R.D."/>
        </authorList>
    </citation>
    <scope>NUCLEOTIDE SEQUENCE</scope>
    <source>
        <strain evidence="4">DSM 11171</strain>
    </source>
</reference>
<gene>
    <name evidence="4" type="primary">fegJ</name>
</gene>
<dbReference type="InterPro" id="IPR053482">
    <property type="entry name" value="DPA-CoA_Dioxygenase"/>
</dbReference>
<dbReference type="Gene3D" id="1.20.58.1300">
    <property type="match status" value="1"/>
</dbReference>
<dbReference type="CDD" id="cd06558">
    <property type="entry name" value="crotonase-like"/>
    <property type="match status" value="1"/>
</dbReference>
<keyword evidence="3" id="KW-0456">Lyase</keyword>
<organism evidence="4">
    <name type="scientific">Streptomyces sp. DSM 11171</name>
    <dbReference type="NCBI Taxonomy" id="1740725"/>
    <lineage>
        <taxon>Bacteria</taxon>
        <taxon>Bacillati</taxon>
        <taxon>Actinomycetota</taxon>
        <taxon>Actinomycetes</taxon>
        <taxon>Kitasatosporales</taxon>
        <taxon>Streptomycetaceae</taxon>
        <taxon>Streptomyces</taxon>
    </lineage>
</organism>
<dbReference type="AlphaFoldDB" id="A0A0P0KVK9"/>
<evidence type="ECO:0000256" key="1">
    <source>
        <dbReference type="ARBA" id="ARBA00005254"/>
    </source>
</evidence>
<dbReference type="InterPro" id="IPR001753">
    <property type="entry name" value="Enoyl-CoA_hydra/iso"/>
</dbReference>
<dbReference type="PANTHER" id="PTHR11941">
    <property type="entry name" value="ENOYL-COA HYDRATASE-RELATED"/>
    <property type="match status" value="1"/>
</dbReference>
<keyword evidence="2" id="KW-0443">Lipid metabolism</keyword>
<evidence type="ECO:0000313" key="4">
    <source>
        <dbReference type="EMBL" id="ALK27907.1"/>
    </source>
</evidence>
<proteinExistence type="inferred from homology"/>
<dbReference type="InterPro" id="IPR029045">
    <property type="entry name" value="ClpP/crotonase-like_dom_sf"/>
</dbReference>
<accession>A0A0P0KVK9</accession>
<protein>
    <submittedName>
        <fullName evidence="4">Putative 3,5-dihydroxyphenylacetyl-CoA oxygenase</fullName>
    </submittedName>
</protein>
<dbReference type="GO" id="GO:0016829">
    <property type="term" value="F:lyase activity"/>
    <property type="evidence" value="ECO:0007669"/>
    <property type="project" value="UniProtKB-KW"/>
</dbReference>
<dbReference type="Pfam" id="PF00378">
    <property type="entry name" value="ECH_1"/>
    <property type="match status" value="1"/>
</dbReference>
<dbReference type="PANTHER" id="PTHR11941:SF169">
    <property type="entry name" value="(7AS)-7A-METHYL-1,5-DIOXO-2,3,5,6,7,7A-HEXAHYDRO-1H-INDENE-CARBOXYL-COA HYDROLASE"/>
    <property type="match status" value="1"/>
</dbReference>
<name>A0A0P0KVK9_9ACTN</name>